<gene>
    <name evidence="1" type="ORF">NUW58_g10382</name>
</gene>
<evidence type="ECO:0000313" key="2">
    <source>
        <dbReference type="Proteomes" id="UP001143856"/>
    </source>
</evidence>
<dbReference type="Proteomes" id="UP001143856">
    <property type="component" value="Unassembled WGS sequence"/>
</dbReference>
<dbReference type="EMBL" id="JAPDGR010004578">
    <property type="protein sequence ID" value="KAJ2967727.1"/>
    <property type="molecule type" value="Genomic_DNA"/>
</dbReference>
<reference evidence="1" key="1">
    <citation type="submission" date="2022-10" db="EMBL/GenBank/DDBJ databases">
        <title>Genome Sequence of Xylaria curta.</title>
        <authorList>
            <person name="Buettner E."/>
        </authorList>
    </citation>
    <scope>NUCLEOTIDE SEQUENCE</scope>
    <source>
        <strain evidence="1">Babe10</strain>
    </source>
</reference>
<sequence>MRDALDLAGAITQAWDDTIGEDSHDDSHADKGTAFKAALDPLIQDFEKAMIGRAEEAAKETWDNLQAFIGEDAANKVAALYQGWE</sequence>
<accession>A0ACC1MM15</accession>
<proteinExistence type="predicted"/>
<protein>
    <submittedName>
        <fullName evidence="1">Uncharacterized protein</fullName>
    </submittedName>
</protein>
<evidence type="ECO:0000313" key="1">
    <source>
        <dbReference type="EMBL" id="KAJ2967727.1"/>
    </source>
</evidence>
<comment type="caution">
    <text evidence="1">The sequence shown here is derived from an EMBL/GenBank/DDBJ whole genome shotgun (WGS) entry which is preliminary data.</text>
</comment>
<keyword evidence="2" id="KW-1185">Reference proteome</keyword>
<organism evidence="1 2">
    <name type="scientific">Xylaria curta</name>
    <dbReference type="NCBI Taxonomy" id="42375"/>
    <lineage>
        <taxon>Eukaryota</taxon>
        <taxon>Fungi</taxon>
        <taxon>Dikarya</taxon>
        <taxon>Ascomycota</taxon>
        <taxon>Pezizomycotina</taxon>
        <taxon>Sordariomycetes</taxon>
        <taxon>Xylariomycetidae</taxon>
        <taxon>Xylariales</taxon>
        <taxon>Xylariaceae</taxon>
        <taxon>Xylaria</taxon>
    </lineage>
</organism>
<name>A0ACC1MM15_9PEZI</name>